<feature type="compositionally biased region" description="Low complexity" evidence="1">
    <location>
        <begin position="409"/>
        <end position="435"/>
    </location>
</feature>
<protein>
    <submittedName>
        <fullName evidence="2">Predicted protein</fullName>
    </submittedName>
</protein>
<feature type="compositionally biased region" description="Pro residues" evidence="1">
    <location>
        <begin position="455"/>
        <end position="467"/>
    </location>
</feature>
<proteinExistence type="predicted"/>
<dbReference type="Proteomes" id="UP000001876">
    <property type="component" value="Unassembled WGS sequence"/>
</dbReference>
<evidence type="ECO:0000313" key="2">
    <source>
        <dbReference type="EMBL" id="EEH51690.1"/>
    </source>
</evidence>
<feature type="compositionally biased region" description="Gly residues" evidence="1">
    <location>
        <begin position="111"/>
        <end position="120"/>
    </location>
</feature>
<name>C1N8E2_MICPC</name>
<dbReference type="EMBL" id="GG663750">
    <property type="protein sequence ID" value="EEH51690.1"/>
    <property type="molecule type" value="Genomic_DNA"/>
</dbReference>
<feature type="compositionally biased region" description="Basic and acidic residues" evidence="1">
    <location>
        <begin position="391"/>
        <end position="405"/>
    </location>
</feature>
<feature type="non-terminal residue" evidence="2">
    <location>
        <position position="496"/>
    </location>
</feature>
<organism evidence="3">
    <name type="scientific">Micromonas pusilla (strain CCMP1545)</name>
    <name type="common">Picoplanktonic green alga</name>
    <dbReference type="NCBI Taxonomy" id="564608"/>
    <lineage>
        <taxon>Eukaryota</taxon>
        <taxon>Viridiplantae</taxon>
        <taxon>Chlorophyta</taxon>
        <taxon>Mamiellophyceae</taxon>
        <taxon>Mamiellales</taxon>
        <taxon>Mamiellaceae</taxon>
        <taxon>Micromonas</taxon>
    </lineage>
</organism>
<feature type="compositionally biased region" description="Low complexity" evidence="1">
    <location>
        <begin position="206"/>
        <end position="228"/>
    </location>
</feature>
<feature type="compositionally biased region" description="Low complexity" evidence="1">
    <location>
        <begin position="323"/>
        <end position="334"/>
    </location>
</feature>
<keyword evidence="3" id="KW-1185">Reference proteome</keyword>
<feature type="compositionally biased region" description="Basic and acidic residues" evidence="1">
    <location>
        <begin position="363"/>
        <end position="373"/>
    </location>
</feature>
<reference evidence="2 3" key="1">
    <citation type="journal article" date="2009" name="Science">
        <title>Green evolution and dynamic adaptations revealed by genomes of the marine picoeukaryotes Micromonas.</title>
        <authorList>
            <person name="Worden A.Z."/>
            <person name="Lee J.H."/>
            <person name="Mock T."/>
            <person name="Rouze P."/>
            <person name="Simmons M.P."/>
            <person name="Aerts A.L."/>
            <person name="Allen A.E."/>
            <person name="Cuvelier M.L."/>
            <person name="Derelle E."/>
            <person name="Everett M.V."/>
            <person name="Foulon E."/>
            <person name="Grimwood J."/>
            <person name="Gundlach H."/>
            <person name="Henrissat B."/>
            <person name="Napoli C."/>
            <person name="McDonald S.M."/>
            <person name="Parker M.S."/>
            <person name="Rombauts S."/>
            <person name="Salamov A."/>
            <person name="Von Dassow P."/>
            <person name="Badger J.H."/>
            <person name="Coutinho P.M."/>
            <person name="Demir E."/>
            <person name="Dubchak I."/>
            <person name="Gentemann C."/>
            <person name="Eikrem W."/>
            <person name="Gready J.E."/>
            <person name="John U."/>
            <person name="Lanier W."/>
            <person name="Lindquist E.A."/>
            <person name="Lucas S."/>
            <person name="Mayer K.F."/>
            <person name="Moreau H."/>
            <person name="Not F."/>
            <person name="Otillar R."/>
            <person name="Panaud O."/>
            <person name="Pangilinan J."/>
            <person name="Paulsen I."/>
            <person name="Piegu B."/>
            <person name="Poliakov A."/>
            <person name="Robbens S."/>
            <person name="Schmutz J."/>
            <person name="Toulza E."/>
            <person name="Wyss T."/>
            <person name="Zelensky A."/>
            <person name="Zhou K."/>
            <person name="Armbrust E.V."/>
            <person name="Bhattacharya D."/>
            <person name="Goodenough U.W."/>
            <person name="Van de Peer Y."/>
            <person name="Grigoriev I.V."/>
        </authorList>
    </citation>
    <scope>NUCLEOTIDE SEQUENCE [LARGE SCALE GENOMIC DNA]</scope>
    <source>
        <strain evidence="2 3">CCMP1545</strain>
    </source>
</reference>
<gene>
    <name evidence="2" type="ORF">MICPUCDRAFT_66371</name>
</gene>
<feature type="compositionally biased region" description="Low complexity" evidence="1">
    <location>
        <begin position="374"/>
        <end position="386"/>
    </location>
</feature>
<feature type="region of interest" description="Disordered" evidence="1">
    <location>
        <begin position="297"/>
        <end position="496"/>
    </location>
</feature>
<feature type="region of interest" description="Disordered" evidence="1">
    <location>
        <begin position="65"/>
        <end position="153"/>
    </location>
</feature>
<feature type="region of interest" description="Disordered" evidence="1">
    <location>
        <begin position="199"/>
        <end position="229"/>
    </location>
</feature>
<dbReference type="AlphaFoldDB" id="C1N8E2"/>
<dbReference type="GeneID" id="9689509"/>
<sequence>MGSGADGDDAAAADAVVDPELVKSAAYDASVSSLRQKLRVRTRDPTESETRVVVAVRAEAARIFASELAPDATRGEPAYGNRDADDAIAGSDDGRAGGGAGGALGRKKSFGGIGASGVGPGRSLIRSSSFEGGGGGSNPPDSETDDDADAHLAVGAEILNKEVRDAAQAYVDRREREFWRDAKLRFPSLMEEELRRATAAIDPSRGSSGAAAAASSSSSSQTQTQTQTHDALAFMTKDARAKLHANAKRSAQRTFNNELLHARLRAWPRDRVLRAVEAGYKRAFAERAAAIRLESAKERARREKEEQKRAMEEMHATMKAKRAAAAAAAEAAEAGKADEDDDGGGGASADVVVAAAADDDDADSAREVAHADAPEVAEPEPAAADAATEETEAKAEEETAAREADANDAEAAPAETPAEEAPAAPAATATATATATKEDPAETPAEEARPAAEETPPPPPPPPPPPARKAVGADWNRAHGLEWIEPATVPPTPAES</sequence>
<feature type="compositionally biased region" description="Basic and acidic residues" evidence="1">
    <location>
        <begin position="436"/>
        <end position="452"/>
    </location>
</feature>
<evidence type="ECO:0000256" key="1">
    <source>
        <dbReference type="SAM" id="MobiDB-lite"/>
    </source>
</evidence>
<accession>C1N8E2</accession>
<dbReference type="RefSeq" id="XP_003064068.1">
    <property type="nucleotide sequence ID" value="XM_003064022.1"/>
</dbReference>
<feature type="compositionally biased region" description="Basic and acidic residues" evidence="1">
    <location>
        <begin position="297"/>
        <end position="316"/>
    </location>
</feature>
<evidence type="ECO:0000313" key="3">
    <source>
        <dbReference type="Proteomes" id="UP000001876"/>
    </source>
</evidence>
<dbReference type="KEGG" id="mpp:MICPUCDRAFT_66371"/>